<dbReference type="InterPro" id="IPR050600">
    <property type="entry name" value="SETD3_SETD6_MTase"/>
</dbReference>
<dbReference type="EMBL" id="KN824298">
    <property type="protein sequence ID" value="KIM27463.1"/>
    <property type="molecule type" value="Genomic_DNA"/>
</dbReference>
<name>A0A0C2WMG0_SERVB</name>
<dbReference type="GO" id="GO:0016279">
    <property type="term" value="F:protein-lysine N-methyltransferase activity"/>
    <property type="evidence" value="ECO:0007669"/>
    <property type="project" value="InterPro"/>
</dbReference>
<evidence type="ECO:0000256" key="2">
    <source>
        <dbReference type="ARBA" id="ARBA00022679"/>
    </source>
</evidence>
<dbReference type="PANTHER" id="PTHR13271:SF47">
    <property type="entry name" value="ACTIN-HISTIDINE N-METHYLTRANSFERASE"/>
    <property type="match status" value="1"/>
</dbReference>
<reference evidence="5" key="2">
    <citation type="submission" date="2015-01" db="EMBL/GenBank/DDBJ databases">
        <title>Evolutionary Origins and Diversification of the Mycorrhizal Mutualists.</title>
        <authorList>
            <consortium name="DOE Joint Genome Institute"/>
            <consortium name="Mycorrhizal Genomics Consortium"/>
            <person name="Kohler A."/>
            <person name="Kuo A."/>
            <person name="Nagy L.G."/>
            <person name="Floudas D."/>
            <person name="Copeland A."/>
            <person name="Barry K.W."/>
            <person name="Cichocki N."/>
            <person name="Veneault-Fourrey C."/>
            <person name="LaButti K."/>
            <person name="Lindquist E.A."/>
            <person name="Lipzen A."/>
            <person name="Lundell T."/>
            <person name="Morin E."/>
            <person name="Murat C."/>
            <person name="Riley R."/>
            <person name="Ohm R."/>
            <person name="Sun H."/>
            <person name="Tunlid A."/>
            <person name="Henrissat B."/>
            <person name="Grigoriev I.V."/>
            <person name="Hibbett D.S."/>
            <person name="Martin F."/>
        </authorList>
    </citation>
    <scope>NUCLEOTIDE SEQUENCE [LARGE SCALE GENOMIC DNA]</scope>
    <source>
        <strain evidence="5">MAFF 305830</strain>
    </source>
</reference>
<dbReference type="InterPro" id="IPR046341">
    <property type="entry name" value="SET_dom_sf"/>
</dbReference>
<dbReference type="PANTHER" id="PTHR13271">
    <property type="entry name" value="UNCHARACTERIZED PUTATIVE METHYLTRANSFERASE"/>
    <property type="match status" value="1"/>
</dbReference>
<evidence type="ECO:0000256" key="1">
    <source>
        <dbReference type="ARBA" id="ARBA00022603"/>
    </source>
</evidence>
<proteinExistence type="predicted"/>
<evidence type="ECO:0000313" key="4">
    <source>
        <dbReference type="EMBL" id="KIM27463.1"/>
    </source>
</evidence>
<evidence type="ECO:0000313" key="5">
    <source>
        <dbReference type="Proteomes" id="UP000054097"/>
    </source>
</evidence>
<gene>
    <name evidence="4" type="ORF">M408DRAFT_165029</name>
</gene>
<keyword evidence="2" id="KW-0808">Transferase</keyword>
<protein>
    <submittedName>
        <fullName evidence="4">Uncharacterized protein</fullName>
    </submittedName>
</protein>
<dbReference type="InterPro" id="IPR044429">
    <property type="entry name" value="SETD4_SET"/>
</dbReference>
<dbReference type="STRING" id="933852.A0A0C2WMG0"/>
<sequence>MDSAARWNNLISWLQENGMEHNLAECREFPETGRGLAVVRDTKPNEILFTIPKTCLLNMDTLRDWARENAIAHLSATQMLAAFLATYKAGGSSSKHIQFYIPYLDSLPDNFDFHPLSWTMDSPMKQMHDTLPTRVLKKLTGVEKRFLSDHSIIQSILPGISKSNFLWGWLNVNTRSLYHKCRDARSQEDHITMCPLLDFANHSISAPNFNTPLHRRKGHPIPSMIAPPDRGLKAGDQIFLLYGHHSNETMFTEYGFTDMNAPSEICIDEAVEKLFEDAKDGAEKSRILRDRGYWGDWSLHANPAPAHPSYRLIPILRLLHISLRDEKVIRRWEQTVAGLLDEVSTTNTNSFRSTLTSLCQKYHSEAVNHLTRSNQIEGLSGARSHQPMAAINRDLLWREQRDVTALVMESINSGIEF</sequence>
<organism evidence="4 5">
    <name type="scientific">Serendipita vermifera MAFF 305830</name>
    <dbReference type="NCBI Taxonomy" id="933852"/>
    <lineage>
        <taxon>Eukaryota</taxon>
        <taxon>Fungi</taxon>
        <taxon>Dikarya</taxon>
        <taxon>Basidiomycota</taxon>
        <taxon>Agaricomycotina</taxon>
        <taxon>Agaricomycetes</taxon>
        <taxon>Sebacinales</taxon>
        <taxon>Serendipitaceae</taxon>
        <taxon>Serendipita</taxon>
    </lineage>
</organism>
<reference evidence="4 5" key="1">
    <citation type="submission" date="2014-04" db="EMBL/GenBank/DDBJ databases">
        <authorList>
            <consortium name="DOE Joint Genome Institute"/>
            <person name="Kuo A."/>
            <person name="Zuccaro A."/>
            <person name="Kohler A."/>
            <person name="Nagy L.G."/>
            <person name="Floudas D."/>
            <person name="Copeland A."/>
            <person name="Barry K.W."/>
            <person name="Cichocki N."/>
            <person name="Veneault-Fourrey C."/>
            <person name="LaButti K."/>
            <person name="Lindquist E.A."/>
            <person name="Lipzen A."/>
            <person name="Lundell T."/>
            <person name="Morin E."/>
            <person name="Murat C."/>
            <person name="Sun H."/>
            <person name="Tunlid A."/>
            <person name="Henrissat B."/>
            <person name="Grigoriev I.V."/>
            <person name="Hibbett D.S."/>
            <person name="Martin F."/>
            <person name="Nordberg H.P."/>
            <person name="Cantor M.N."/>
            <person name="Hua S.X."/>
        </authorList>
    </citation>
    <scope>NUCLEOTIDE SEQUENCE [LARGE SCALE GENOMIC DNA]</scope>
    <source>
        <strain evidence="4 5">MAFF 305830</strain>
    </source>
</reference>
<dbReference type="OrthoDB" id="341421at2759"/>
<dbReference type="GO" id="GO:0032259">
    <property type="term" value="P:methylation"/>
    <property type="evidence" value="ECO:0007669"/>
    <property type="project" value="UniProtKB-KW"/>
</dbReference>
<evidence type="ECO:0000256" key="3">
    <source>
        <dbReference type="ARBA" id="ARBA00022691"/>
    </source>
</evidence>
<keyword evidence="5" id="KW-1185">Reference proteome</keyword>
<dbReference type="Proteomes" id="UP000054097">
    <property type="component" value="Unassembled WGS sequence"/>
</dbReference>
<dbReference type="AlphaFoldDB" id="A0A0C2WMG0"/>
<keyword evidence="1" id="KW-0489">Methyltransferase</keyword>
<accession>A0A0C2WMG0</accession>
<dbReference type="Gene3D" id="3.90.1410.10">
    <property type="entry name" value="set domain protein methyltransferase, domain 1"/>
    <property type="match status" value="1"/>
</dbReference>
<dbReference type="SUPFAM" id="SSF82199">
    <property type="entry name" value="SET domain"/>
    <property type="match status" value="1"/>
</dbReference>
<keyword evidence="3" id="KW-0949">S-adenosyl-L-methionine</keyword>
<dbReference type="HOGENOM" id="CLU_041939_2_1_1"/>
<dbReference type="CDD" id="cd19177">
    <property type="entry name" value="SET_SETD4"/>
    <property type="match status" value="1"/>
</dbReference>